<organism evidence="1">
    <name type="scientific">Cladocopium goreaui</name>
    <dbReference type="NCBI Taxonomy" id="2562237"/>
    <lineage>
        <taxon>Eukaryota</taxon>
        <taxon>Sar</taxon>
        <taxon>Alveolata</taxon>
        <taxon>Dinophyceae</taxon>
        <taxon>Suessiales</taxon>
        <taxon>Symbiodiniaceae</taxon>
        <taxon>Cladocopium</taxon>
    </lineage>
</organism>
<evidence type="ECO:0000313" key="1">
    <source>
        <dbReference type="EMBL" id="CAI4008815.1"/>
    </source>
</evidence>
<dbReference type="EMBL" id="CAMXCT030004390">
    <property type="protein sequence ID" value="CAL4796127.1"/>
    <property type="molecule type" value="Genomic_DNA"/>
</dbReference>
<dbReference type="EMBL" id="CAMXCT010004390">
    <property type="protein sequence ID" value="CAI4008815.1"/>
    <property type="molecule type" value="Genomic_DNA"/>
</dbReference>
<protein>
    <submittedName>
        <fullName evidence="1">Uncharacterized protein</fullName>
    </submittedName>
</protein>
<evidence type="ECO:0000313" key="3">
    <source>
        <dbReference type="Proteomes" id="UP001152797"/>
    </source>
</evidence>
<reference evidence="2" key="2">
    <citation type="submission" date="2024-04" db="EMBL/GenBank/DDBJ databases">
        <authorList>
            <person name="Chen Y."/>
            <person name="Shah S."/>
            <person name="Dougan E. K."/>
            <person name="Thang M."/>
            <person name="Chan C."/>
        </authorList>
    </citation>
    <scope>NUCLEOTIDE SEQUENCE [LARGE SCALE GENOMIC DNA]</scope>
</reference>
<proteinExistence type="predicted"/>
<dbReference type="Proteomes" id="UP001152797">
    <property type="component" value="Unassembled WGS sequence"/>
</dbReference>
<dbReference type="OrthoDB" id="406470at2759"/>
<keyword evidence="3" id="KW-1185">Reference proteome</keyword>
<accession>A0A9P1GCY9</accession>
<evidence type="ECO:0000313" key="2">
    <source>
        <dbReference type="EMBL" id="CAL1162190.1"/>
    </source>
</evidence>
<name>A0A9P1GCY9_9DINO</name>
<comment type="caution">
    <text evidence="1">The sequence shown here is derived from an EMBL/GenBank/DDBJ whole genome shotgun (WGS) entry which is preliminary data.</text>
</comment>
<dbReference type="AlphaFoldDB" id="A0A9P1GCY9"/>
<dbReference type="EMBL" id="CAMXCT020004390">
    <property type="protein sequence ID" value="CAL1162190.1"/>
    <property type="molecule type" value="Genomic_DNA"/>
</dbReference>
<reference evidence="1" key="1">
    <citation type="submission" date="2022-10" db="EMBL/GenBank/DDBJ databases">
        <authorList>
            <person name="Chen Y."/>
            <person name="Dougan E. K."/>
            <person name="Chan C."/>
            <person name="Rhodes N."/>
            <person name="Thang M."/>
        </authorList>
    </citation>
    <scope>NUCLEOTIDE SEQUENCE</scope>
</reference>
<sequence length="525" mass="59553">MSAHGKVQQLAAAATQLLERCRGTLPSTSTLRKVAAIGAHGKFSSNCERDLQRLILKAGAAIDVDIERIRVHLYNPKTEEESLQNLSVIFPDKLAAALYEQNIALFEKVFFGDKVDAEDFWNHCRNNAPWMEGHPAAESDRPDKLIPMSLYGDEVQSFRNTEGGVVSLVAWCSDFSAGMPALSRYFTICILPDHYATPRTFLDIWEALAPRIARMCNSRIAHPWSRTGYQFTYSSTQGDLKWLLEKFGFHNYRSNQLCSWCSCCKNHPDISMTVGDFREEAAHRQTRVSHDQFFGRLGIAAEEYHPLFRIPGCRLERFMHDVCHSQLLGTGKVCNGSVLTYLCEVGYFDGWQNSQYPVAMARCLRAAYLRFNEWKSSRKLGISQPRFTPARLSRSQRTSYPSLSSKAVAGKAISFWLTSCAIEHGRRDGATDLDRHVANCMWTYSEVLRLLDELPVILSEEQANDFYKKGMNHLEVYGYLNTLSAAQANTRGRGVLNKALWLQIELQARLRMLDIFAEMIRGAEK</sequence>
<gene>
    <name evidence="1" type="ORF">C1SCF055_LOCUS34218</name>
</gene>